<dbReference type="STRING" id="653733.Selin_1802"/>
<evidence type="ECO:0000313" key="2">
    <source>
        <dbReference type="EMBL" id="ADU66529.1"/>
    </source>
</evidence>
<dbReference type="AlphaFoldDB" id="E6W1A9"/>
<feature type="region of interest" description="Disordered" evidence="1">
    <location>
        <begin position="86"/>
        <end position="105"/>
    </location>
</feature>
<accession>E6W1A9</accession>
<dbReference type="EMBL" id="CP002432">
    <property type="protein sequence ID" value="ADU66529.1"/>
    <property type="molecule type" value="Genomic_DNA"/>
</dbReference>
<sequence>MSCSQCTTTPKLPIGPQIQYINAAHRYILEKINSPLHTSGITPELFDAQLAANTDDFAATIQMLGSSASLTELECQHINILPLAPGEPMDFGKPSAEPLRQLPGS</sequence>
<dbReference type="HOGENOM" id="CLU_2232228_0_0_0"/>
<proteinExistence type="predicted"/>
<evidence type="ECO:0000256" key="1">
    <source>
        <dbReference type="SAM" id="MobiDB-lite"/>
    </source>
</evidence>
<keyword evidence="3" id="KW-1185">Reference proteome</keyword>
<protein>
    <submittedName>
        <fullName evidence="2">Uncharacterized protein</fullName>
    </submittedName>
</protein>
<gene>
    <name evidence="2" type="ordered locus">Selin_1802</name>
</gene>
<evidence type="ECO:0000313" key="3">
    <source>
        <dbReference type="Proteomes" id="UP000002572"/>
    </source>
</evidence>
<dbReference type="InParanoid" id="E6W1A9"/>
<dbReference type="Proteomes" id="UP000002572">
    <property type="component" value="Chromosome"/>
</dbReference>
<dbReference type="KEGG" id="din:Selin_1802"/>
<reference evidence="2 3" key="1">
    <citation type="submission" date="2010-12" db="EMBL/GenBank/DDBJ databases">
        <title>Complete sequence of Desulfurispirillum indicum S5.</title>
        <authorList>
            <consortium name="US DOE Joint Genome Institute"/>
            <person name="Lucas S."/>
            <person name="Copeland A."/>
            <person name="Lapidus A."/>
            <person name="Cheng J.-F."/>
            <person name="Goodwin L."/>
            <person name="Pitluck S."/>
            <person name="Chertkov O."/>
            <person name="Held B."/>
            <person name="Detter J.C."/>
            <person name="Han C."/>
            <person name="Tapia R."/>
            <person name="Land M."/>
            <person name="Hauser L."/>
            <person name="Kyrpides N."/>
            <person name="Ivanova N."/>
            <person name="Mikhailova N."/>
            <person name="Haggblom M."/>
            <person name="Rauschenbach I."/>
            <person name="Bini E."/>
            <person name="Woyke T."/>
        </authorList>
    </citation>
    <scope>NUCLEOTIDE SEQUENCE [LARGE SCALE GENOMIC DNA]</scope>
    <source>
        <strain evidence="3">ATCC BAA-1389 / DSM 22839 / S5</strain>
    </source>
</reference>
<dbReference type="RefSeq" id="WP_013506409.1">
    <property type="nucleotide sequence ID" value="NC_014836.1"/>
</dbReference>
<organism evidence="2 3">
    <name type="scientific">Desulfurispirillum indicum (strain ATCC BAA-1389 / DSM 22839 / S5)</name>
    <dbReference type="NCBI Taxonomy" id="653733"/>
    <lineage>
        <taxon>Bacteria</taxon>
        <taxon>Pseudomonadati</taxon>
        <taxon>Chrysiogenota</taxon>
        <taxon>Chrysiogenia</taxon>
        <taxon>Chrysiogenales</taxon>
        <taxon>Chrysiogenaceae</taxon>
        <taxon>Desulfurispirillum</taxon>
    </lineage>
</organism>
<dbReference type="OrthoDB" id="7057390at2"/>
<name>E6W1A9_DESIS</name>